<dbReference type="Pfam" id="PF07841">
    <property type="entry name" value="DM4_12"/>
    <property type="match status" value="1"/>
</dbReference>
<name>A0A7M7LJV0_NASVI</name>
<dbReference type="OrthoDB" id="8185446at2759"/>
<dbReference type="PANTHER" id="PTHR21398">
    <property type="entry name" value="AGAP007094-PA"/>
    <property type="match status" value="1"/>
</dbReference>
<evidence type="ECO:0000256" key="1">
    <source>
        <dbReference type="SAM" id="SignalP"/>
    </source>
</evidence>
<feature type="signal peptide" evidence="1">
    <location>
        <begin position="1"/>
        <end position="24"/>
    </location>
</feature>
<dbReference type="SMART" id="SM00718">
    <property type="entry name" value="DM4_12"/>
    <property type="match status" value="1"/>
</dbReference>
<dbReference type="Proteomes" id="UP000002358">
    <property type="component" value="Chromosome 1"/>
</dbReference>
<dbReference type="InParanoid" id="A0A7M7LJV0"/>
<dbReference type="PANTHER" id="PTHR21398:SF7">
    <property type="entry name" value="LP19941P"/>
    <property type="match status" value="1"/>
</dbReference>
<sequence length="287" mass="32742">MSGRMEAILLALLTCSLMVGQADSGELLARRKRYVVFPEGSSFSVALCMTVHTLTPDNIFTEGLNWGISYDLPNESKPELAPFLQLRKDRLKLDSPDSYGRLSKGKYGASAQQQVGYYQSSPIDKIKYGDYYKPDYGARNNEAKYNKLRLAERKMYSKADYHYLQRRHRRDLYNKLEVVVNAMGYDGRTCILRALCEAAQRFMPRGNSLVEEMMRIVFALPLKRVFSFEPEEHRVYTSAHKAGHEGHDCPALFPGCSFSLIDMALGKYNSDAEDYDEAAALQRYTMK</sequence>
<dbReference type="AlphaFoldDB" id="A0A7M7LJV0"/>
<keyword evidence="1" id="KW-0732">Signal</keyword>
<proteinExistence type="predicted"/>
<dbReference type="OMA" id="QKEMTEP"/>
<gene>
    <name evidence="2" type="primary">100123420</name>
</gene>
<keyword evidence="3" id="KW-1185">Reference proteome</keyword>
<evidence type="ECO:0000313" key="3">
    <source>
        <dbReference type="Proteomes" id="UP000002358"/>
    </source>
</evidence>
<dbReference type="KEGG" id="nvi:100123420"/>
<feature type="chain" id="PRO_5029735553" evidence="1">
    <location>
        <begin position="25"/>
        <end position="287"/>
    </location>
</feature>
<dbReference type="EnsemblMetazoa" id="XM_001607013">
    <property type="protein sequence ID" value="XP_001607063"/>
    <property type="gene ID" value="LOC100123420"/>
</dbReference>
<dbReference type="InterPro" id="IPR006631">
    <property type="entry name" value="DM4_12"/>
</dbReference>
<evidence type="ECO:0000313" key="2">
    <source>
        <dbReference type="EnsemblMetazoa" id="XP_001607063"/>
    </source>
</evidence>
<organism evidence="2 3">
    <name type="scientific">Nasonia vitripennis</name>
    <name type="common">Parasitic wasp</name>
    <dbReference type="NCBI Taxonomy" id="7425"/>
    <lineage>
        <taxon>Eukaryota</taxon>
        <taxon>Metazoa</taxon>
        <taxon>Ecdysozoa</taxon>
        <taxon>Arthropoda</taxon>
        <taxon>Hexapoda</taxon>
        <taxon>Insecta</taxon>
        <taxon>Pterygota</taxon>
        <taxon>Neoptera</taxon>
        <taxon>Endopterygota</taxon>
        <taxon>Hymenoptera</taxon>
        <taxon>Apocrita</taxon>
        <taxon>Proctotrupomorpha</taxon>
        <taxon>Chalcidoidea</taxon>
        <taxon>Pteromalidae</taxon>
        <taxon>Pteromalinae</taxon>
        <taxon>Nasonia</taxon>
    </lineage>
</organism>
<accession>A0A7M7LJV0</accession>
<reference evidence="2" key="1">
    <citation type="submission" date="2021-01" db="UniProtKB">
        <authorList>
            <consortium name="EnsemblMetazoa"/>
        </authorList>
    </citation>
    <scope>IDENTIFICATION</scope>
</reference>
<protein>
    <submittedName>
        <fullName evidence="2">Uncharacterized protein</fullName>
    </submittedName>
</protein>